<organism evidence="6 7">
    <name type="scientific">Periweissella ghanensis</name>
    <dbReference type="NCBI Taxonomy" id="467997"/>
    <lineage>
        <taxon>Bacteria</taxon>
        <taxon>Bacillati</taxon>
        <taxon>Bacillota</taxon>
        <taxon>Bacilli</taxon>
        <taxon>Lactobacillales</taxon>
        <taxon>Lactobacillaceae</taxon>
        <taxon>Periweissella</taxon>
    </lineage>
</organism>
<dbReference type="InterPro" id="IPR011545">
    <property type="entry name" value="DEAD/DEAH_box_helicase_dom"/>
</dbReference>
<dbReference type="InterPro" id="IPR001650">
    <property type="entry name" value="Helicase_C-like"/>
</dbReference>
<dbReference type="SMART" id="SM00487">
    <property type="entry name" value="DEXDc"/>
    <property type="match status" value="1"/>
</dbReference>
<evidence type="ECO:0000256" key="1">
    <source>
        <dbReference type="ARBA" id="ARBA00022741"/>
    </source>
</evidence>
<keyword evidence="7" id="KW-1185">Reference proteome</keyword>
<keyword evidence="1" id="KW-0547">Nucleotide-binding</keyword>
<dbReference type="InterPro" id="IPR027417">
    <property type="entry name" value="P-loop_NTPase"/>
</dbReference>
<dbReference type="EC" id="3.6.4.12" evidence="6"/>
<dbReference type="Gene3D" id="3.40.50.300">
    <property type="entry name" value="P-loop containing nucleotide triphosphate hydrolases"/>
    <property type="match status" value="2"/>
</dbReference>
<dbReference type="GO" id="GO:0003678">
    <property type="term" value="F:DNA helicase activity"/>
    <property type="evidence" value="ECO:0007669"/>
    <property type="project" value="UniProtKB-EC"/>
</dbReference>
<name>A0ABM8Z9W2_9LACO</name>
<dbReference type="Pfam" id="PF00271">
    <property type="entry name" value="Helicase_C"/>
    <property type="match status" value="1"/>
</dbReference>
<dbReference type="PROSITE" id="PS51194">
    <property type="entry name" value="HELICASE_CTER"/>
    <property type="match status" value="1"/>
</dbReference>
<keyword evidence="2" id="KW-0067">ATP-binding</keyword>
<reference evidence="6 7" key="1">
    <citation type="submission" date="2021-11" db="EMBL/GenBank/DDBJ databases">
        <authorList>
            <person name="Depoorter E."/>
        </authorList>
    </citation>
    <scope>NUCLEOTIDE SEQUENCE [LARGE SCALE GENOMIC DNA]</scope>
    <source>
        <strain evidence="6 7">LMG 24286</strain>
    </source>
</reference>
<dbReference type="InterPro" id="IPR014001">
    <property type="entry name" value="Helicase_ATP-bd"/>
</dbReference>
<protein>
    <submittedName>
        <fullName evidence="6">ComF operon protein 1</fullName>
        <ecNumber evidence="6">3.6.4.12</ecNumber>
    </submittedName>
</protein>
<dbReference type="SUPFAM" id="SSF52540">
    <property type="entry name" value="P-loop containing nucleoside triphosphate hydrolases"/>
    <property type="match status" value="1"/>
</dbReference>
<keyword evidence="6" id="KW-0378">Hydrolase</keyword>
<evidence type="ECO:0000313" key="7">
    <source>
        <dbReference type="Proteomes" id="UP000789719"/>
    </source>
</evidence>
<dbReference type="Pfam" id="PF00270">
    <property type="entry name" value="DEAD"/>
    <property type="match status" value="1"/>
</dbReference>
<dbReference type="EMBL" id="CAKKNT010000006">
    <property type="protein sequence ID" value="CAH0418270.1"/>
    <property type="molecule type" value="Genomic_DNA"/>
</dbReference>
<evidence type="ECO:0000256" key="2">
    <source>
        <dbReference type="ARBA" id="ARBA00022840"/>
    </source>
</evidence>
<dbReference type="PANTHER" id="PTHR30580:SF1">
    <property type="entry name" value="COMF OPERON PROTEIN 1"/>
    <property type="match status" value="1"/>
</dbReference>
<dbReference type="SMART" id="SM00490">
    <property type="entry name" value="HELICc"/>
    <property type="match status" value="1"/>
</dbReference>
<dbReference type="Proteomes" id="UP000789719">
    <property type="component" value="Unassembled WGS sequence"/>
</dbReference>
<dbReference type="PROSITE" id="PS51192">
    <property type="entry name" value="HELICASE_ATP_BIND_1"/>
    <property type="match status" value="1"/>
</dbReference>
<evidence type="ECO:0000313" key="6">
    <source>
        <dbReference type="EMBL" id="CAH0418270.1"/>
    </source>
</evidence>
<sequence length="430" mass="49154">MLMSNLYGRLVVVRNTQAQALQTKYPQLQVQAAIKDNYCQRCYAQIMKAWQLPNGHRYCGRCLQFGRVTTQDILVSVPEPNRFPPFENWQWSGQLTAAQMQVVAEINHHQHHHLVWAVTGAGKTEMLFPIIAQALANKQRICIAAPRIDVILEIAPRIVAVFPNIPLVVLYGQAEEPYHYTQLVICTTHQLLNFTAAFDLLVIDEIDAFPFVNNPLLKHTPKRALKATGRLIGLTATPTVRHLLQFQKRSYLPARFHGHPLPRINVRQVSKWRQLINTQQLPALLTKYLQQNKHQCLIFVPTIRETKILEHIIQRHFKTLAIMSVSAQDLQRTEKVQLMRQRKIQYLITTTILERGVTLPDIDVIILGADHPNFTSRSLLQIAGRVGRKISRPTGLVLAIVSQPSWQVLVAQLTIKWLNHQANKGVKHEL</sequence>
<comment type="caution">
    <text evidence="6">The sequence shown here is derived from an EMBL/GenBank/DDBJ whole genome shotgun (WGS) entry which is preliminary data.</text>
</comment>
<accession>A0ABM8Z9W2</accession>
<proteinExistence type="predicted"/>
<gene>
    <name evidence="6" type="primary">comFA</name>
    <name evidence="6" type="ORF">WGH24286_00688</name>
</gene>
<keyword evidence="3" id="KW-0238">DNA-binding</keyword>
<dbReference type="GO" id="GO:0016787">
    <property type="term" value="F:hydrolase activity"/>
    <property type="evidence" value="ECO:0007669"/>
    <property type="project" value="UniProtKB-KW"/>
</dbReference>
<evidence type="ECO:0000259" key="4">
    <source>
        <dbReference type="PROSITE" id="PS51192"/>
    </source>
</evidence>
<evidence type="ECO:0000259" key="5">
    <source>
        <dbReference type="PROSITE" id="PS51194"/>
    </source>
</evidence>
<dbReference type="PANTHER" id="PTHR30580">
    <property type="entry name" value="PRIMOSOMAL PROTEIN N"/>
    <property type="match status" value="1"/>
</dbReference>
<feature type="domain" description="Helicase ATP-binding" evidence="4">
    <location>
        <begin position="104"/>
        <end position="256"/>
    </location>
</feature>
<feature type="domain" description="Helicase C-terminal" evidence="5">
    <location>
        <begin position="280"/>
        <end position="430"/>
    </location>
</feature>
<evidence type="ECO:0000256" key="3">
    <source>
        <dbReference type="ARBA" id="ARBA00023125"/>
    </source>
</evidence>